<keyword evidence="2" id="KW-1185">Reference proteome</keyword>
<proteinExistence type="predicted"/>
<sequence>MRKIMFLVPFIVLFLGACSSESKENYTQMLGAFERNDSELNTMLDETAQNISSDSNREKALQNINEDIIPRISDFRQTVSNYTLSDENHIEVQEAMIDYLNEVEDLMGLYSNFNEEFFFVNPLGDESIDGTLNEEMDKISEQEDAMQAARTHVHELIGENEEE</sequence>
<evidence type="ECO:0008006" key="3">
    <source>
        <dbReference type="Google" id="ProtNLM"/>
    </source>
</evidence>
<dbReference type="Proteomes" id="UP000647980">
    <property type="component" value="Unassembled WGS sequence"/>
</dbReference>
<organism evidence="1 2">
    <name type="scientific">Jeotgalicoccus nanhaiensis</name>
    <dbReference type="NCBI Taxonomy" id="568603"/>
    <lineage>
        <taxon>Bacteria</taxon>
        <taxon>Bacillati</taxon>
        <taxon>Bacillota</taxon>
        <taxon>Bacilli</taxon>
        <taxon>Bacillales</taxon>
        <taxon>Staphylococcaceae</taxon>
        <taxon>Jeotgalicoccus</taxon>
    </lineage>
</organism>
<dbReference type="EMBL" id="JADGLW010000004">
    <property type="protein sequence ID" value="MBF0754091.1"/>
    <property type="molecule type" value="Genomic_DNA"/>
</dbReference>
<gene>
    <name evidence="1" type="ORF">IR135_07390</name>
</gene>
<evidence type="ECO:0000313" key="2">
    <source>
        <dbReference type="Proteomes" id="UP000647980"/>
    </source>
</evidence>
<protein>
    <recommendedName>
        <fullName evidence="3">NDxxF motif lipoprotein</fullName>
    </recommendedName>
</protein>
<name>A0ABR9XZ62_9STAP</name>
<reference evidence="1 2" key="1">
    <citation type="submission" date="2020-10" db="EMBL/GenBank/DDBJ databases">
        <title>Mouse Oral microbiota.</title>
        <authorList>
            <person name="Joseph S."/>
            <person name="Aduse-Opoku J."/>
        </authorList>
    </citation>
    <scope>NUCLEOTIDE SEQUENCE [LARGE SCALE GENOMIC DNA]</scope>
    <source>
        <strain evidence="1 2">19428wE5_W307</strain>
    </source>
</reference>
<evidence type="ECO:0000313" key="1">
    <source>
        <dbReference type="EMBL" id="MBF0754091.1"/>
    </source>
</evidence>
<comment type="caution">
    <text evidence="1">The sequence shown here is derived from an EMBL/GenBank/DDBJ whole genome shotgun (WGS) entry which is preliminary data.</text>
</comment>
<dbReference type="PROSITE" id="PS51257">
    <property type="entry name" value="PROKAR_LIPOPROTEIN"/>
    <property type="match status" value="1"/>
</dbReference>
<dbReference type="RefSeq" id="WP_135098167.1">
    <property type="nucleotide sequence ID" value="NZ_JADGLW010000004.1"/>
</dbReference>
<accession>A0ABR9XZ62</accession>